<comment type="caution">
    <text evidence="3">The sequence shown here is derived from an EMBL/GenBank/DDBJ whole genome shotgun (WGS) entry which is preliminary data.</text>
</comment>
<dbReference type="Proteomes" id="UP000298030">
    <property type="component" value="Unassembled WGS sequence"/>
</dbReference>
<evidence type="ECO:0000256" key="1">
    <source>
        <dbReference type="SAM" id="MobiDB-lite"/>
    </source>
</evidence>
<keyword evidence="4" id="KW-1185">Reference proteome</keyword>
<organism evidence="3 4">
    <name type="scientific">Coprinellus micaceus</name>
    <name type="common">Glistening ink-cap mushroom</name>
    <name type="synonym">Coprinus micaceus</name>
    <dbReference type="NCBI Taxonomy" id="71717"/>
    <lineage>
        <taxon>Eukaryota</taxon>
        <taxon>Fungi</taxon>
        <taxon>Dikarya</taxon>
        <taxon>Basidiomycota</taxon>
        <taxon>Agaricomycotina</taxon>
        <taxon>Agaricomycetes</taxon>
        <taxon>Agaricomycetidae</taxon>
        <taxon>Agaricales</taxon>
        <taxon>Agaricineae</taxon>
        <taxon>Psathyrellaceae</taxon>
        <taxon>Coprinellus</taxon>
    </lineage>
</organism>
<dbReference type="InterPro" id="IPR011009">
    <property type="entry name" value="Kinase-like_dom_sf"/>
</dbReference>
<evidence type="ECO:0000313" key="4">
    <source>
        <dbReference type="Proteomes" id="UP000298030"/>
    </source>
</evidence>
<dbReference type="OrthoDB" id="5569250at2759"/>
<name>A0A4Y7T048_COPMI</name>
<dbReference type="Pfam" id="PF17667">
    <property type="entry name" value="Pkinase_fungal"/>
    <property type="match status" value="2"/>
</dbReference>
<dbReference type="InterPro" id="IPR040976">
    <property type="entry name" value="Pkinase_fungal"/>
</dbReference>
<dbReference type="PROSITE" id="PS00109">
    <property type="entry name" value="PROTEIN_KINASE_TYR"/>
    <property type="match status" value="1"/>
</dbReference>
<feature type="domain" description="Fungal-type protein kinase" evidence="2">
    <location>
        <begin position="228"/>
        <end position="302"/>
    </location>
</feature>
<feature type="domain" description="Fungal-type protein kinase" evidence="2">
    <location>
        <begin position="339"/>
        <end position="443"/>
    </location>
</feature>
<dbReference type="PANTHER" id="PTHR38248">
    <property type="entry name" value="FUNK1 6"/>
    <property type="match status" value="1"/>
</dbReference>
<reference evidence="3 4" key="1">
    <citation type="journal article" date="2019" name="Nat. Ecol. Evol.">
        <title>Megaphylogeny resolves global patterns of mushroom evolution.</title>
        <authorList>
            <person name="Varga T."/>
            <person name="Krizsan K."/>
            <person name="Foldi C."/>
            <person name="Dima B."/>
            <person name="Sanchez-Garcia M."/>
            <person name="Sanchez-Ramirez S."/>
            <person name="Szollosi G.J."/>
            <person name="Szarkandi J.G."/>
            <person name="Papp V."/>
            <person name="Albert L."/>
            <person name="Andreopoulos W."/>
            <person name="Angelini C."/>
            <person name="Antonin V."/>
            <person name="Barry K.W."/>
            <person name="Bougher N.L."/>
            <person name="Buchanan P."/>
            <person name="Buyck B."/>
            <person name="Bense V."/>
            <person name="Catcheside P."/>
            <person name="Chovatia M."/>
            <person name="Cooper J."/>
            <person name="Damon W."/>
            <person name="Desjardin D."/>
            <person name="Finy P."/>
            <person name="Geml J."/>
            <person name="Haridas S."/>
            <person name="Hughes K."/>
            <person name="Justo A."/>
            <person name="Karasinski D."/>
            <person name="Kautmanova I."/>
            <person name="Kiss B."/>
            <person name="Kocsube S."/>
            <person name="Kotiranta H."/>
            <person name="LaButti K.M."/>
            <person name="Lechner B.E."/>
            <person name="Liimatainen K."/>
            <person name="Lipzen A."/>
            <person name="Lukacs Z."/>
            <person name="Mihaltcheva S."/>
            <person name="Morgado L.N."/>
            <person name="Niskanen T."/>
            <person name="Noordeloos M.E."/>
            <person name="Ohm R.A."/>
            <person name="Ortiz-Santana B."/>
            <person name="Ovrebo C."/>
            <person name="Racz N."/>
            <person name="Riley R."/>
            <person name="Savchenko A."/>
            <person name="Shiryaev A."/>
            <person name="Soop K."/>
            <person name="Spirin V."/>
            <person name="Szebenyi C."/>
            <person name="Tomsovsky M."/>
            <person name="Tulloss R.E."/>
            <person name="Uehling J."/>
            <person name="Grigoriev I.V."/>
            <person name="Vagvolgyi C."/>
            <person name="Papp T."/>
            <person name="Martin F.M."/>
            <person name="Miettinen O."/>
            <person name="Hibbett D.S."/>
            <person name="Nagy L.G."/>
        </authorList>
    </citation>
    <scope>NUCLEOTIDE SEQUENCE [LARGE SCALE GENOMIC DNA]</scope>
    <source>
        <strain evidence="3 4">FP101781</strain>
    </source>
</reference>
<evidence type="ECO:0000313" key="3">
    <source>
        <dbReference type="EMBL" id="TEB27507.1"/>
    </source>
</evidence>
<dbReference type="STRING" id="71717.A0A4Y7T048"/>
<sequence length="581" mass="64967">MHRSFNAISKSLLTPIFSKLDFPVCDTFLDDTVPNLIDLGKDHHLSGPRMSSLCTVKYLIELKNEGFKNLEPCLSQTEKTGLMEAFKSGHIHRPKSERDPSRNLNSGRRAMSDHATAHTLFLSLNPPLGKRGYDSGGTTSDALALVLYAVNSCTRDQAGFDPNLFSSPTADTVVEEARDGPDLLASQMVGLGFNFTSRAVDDRDSKGNRQNQSCDRGQDDVDDSLNPVIEEHKERRIQGSTVEPSSCFRISEFIRKPDELIGRATAVYKAHWSLSNDEEPCALKFSWPLKSRTFEIDILKHLKGVLPSSSHDHFPHIFFSQTWTADQMKIPALSLNLSLAQRTVLCALAAKYYNKLWQAGSVENFKLVWLDCVEVSYLACKIGGILHRDISENNLMVLPLHDGKAKGILNDWDVAQFFDKEHNDSSSRRHQIGTPPFMAIDLLPLSTDGLKSPMREPAMERKGTKDPEPHALVQSWTRDSDQNAMAKRAMLSPIILQGYPELLCKSLKPSFRKSELAQWIESLRKLLSGARIRYEFAVQGGEESDARTYGGRLTFKKFMGAIGVAPRTWGIAGYLDDEYSV</sequence>
<dbReference type="PANTHER" id="PTHR38248:SF2">
    <property type="entry name" value="FUNK1 11"/>
    <property type="match status" value="1"/>
</dbReference>
<feature type="region of interest" description="Disordered" evidence="1">
    <location>
        <begin position="200"/>
        <end position="225"/>
    </location>
</feature>
<dbReference type="InterPro" id="IPR008266">
    <property type="entry name" value="Tyr_kinase_AS"/>
</dbReference>
<evidence type="ECO:0000259" key="2">
    <source>
        <dbReference type="Pfam" id="PF17667"/>
    </source>
</evidence>
<dbReference type="GO" id="GO:0004672">
    <property type="term" value="F:protein kinase activity"/>
    <property type="evidence" value="ECO:0007669"/>
    <property type="project" value="InterPro"/>
</dbReference>
<protein>
    <recommendedName>
        <fullName evidence="2">Fungal-type protein kinase domain-containing protein</fullName>
    </recommendedName>
</protein>
<accession>A0A4Y7T048</accession>
<dbReference type="EMBL" id="QPFP01000039">
    <property type="protein sequence ID" value="TEB27507.1"/>
    <property type="molecule type" value="Genomic_DNA"/>
</dbReference>
<proteinExistence type="predicted"/>
<gene>
    <name evidence="3" type="ORF">FA13DRAFT_1816257</name>
</gene>
<dbReference type="SUPFAM" id="SSF56112">
    <property type="entry name" value="Protein kinase-like (PK-like)"/>
    <property type="match status" value="1"/>
</dbReference>
<feature type="region of interest" description="Disordered" evidence="1">
    <location>
        <begin position="88"/>
        <end position="109"/>
    </location>
</feature>
<dbReference type="AlphaFoldDB" id="A0A4Y7T048"/>
<dbReference type="Gene3D" id="1.10.510.10">
    <property type="entry name" value="Transferase(Phosphotransferase) domain 1"/>
    <property type="match status" value="1"/>
</dbReference>